<dbReference type="OrthoDB" id="29460at2759"/>
<dbReference type="GO" id="GO:0005802">
    <property type="term" value="C:trans-Golgi network"/>
    <property type="evidence" value="ECO:0007669"/>
    <property type="project" value="TreeGrafter"/>
</dbReference>
<evidence type="ECO:0000256" key="2">
    <source>
        <dbReference type="ARBA" id="ARBA00022692"/>
    </source>
</evidence>
<evidence type="ECO:0000256" key="5">
    <source>
        <dbReference type="ARBA" id="ARBA00023136"/>
    </source>
</evidence>
<organism evidence="7 8">
    <name type="scientific">Bugula neritina</name>
    <name type="common">Brown bryozoan</name>
    <name type="synonym">Sertularia neritina</name>
    <dbReference type="NCBI Taxonomy" id="10212"/>
    <lineage>
        <taxon>Eukaryota</taxon>
        <taxon>Metazoa</taxon>
        <taxon>Spiralia</taxon>
        <taxon>Lophotrochozoa</taxon>
        <taxon>Bryozoa</taxon>
        <taxon>Gymnolaemata</taxon>
        <taxon>Cheilostomatida</taxon>
        <taxon>Flustrina</taxon>
        <taxon>Buguloidea</taxon>
        <taxon>Bugulidae</taxon>
        <taxon>Bugula</taxon>
    </lineage>
</organism>
<keyword evidence="2 6" id="KW-0812">Transmembrane</keyword>
<evidence type="ECO:0000256" key="3">
    <source>
        <dbReference type="ARBA" id="ARBA00022729"/>
    </source>
</evidence>
<evidence type="ECO:0000313" key="8">
    <source>
        <dbReference type="Proteomes" id="UP000593567"/>
    </source>
</evidence>
<evidence type="ECO:0000256" key="6">
    <source>
        <dbReference type="SAM" id="Phobius"/>
    </source>
</evidence>
<dbReference type="Pfam" id="PF09451">
    <property type="entry name" value="ATG27"/>
    <property type="match status" value="1"/>
</dbReference>
<comment type="subcellular location">
    <subcellularLocation>
        <location evidence="1">Membrane</location>
        <topology evidence="1">Single-pass membrane protein</topology>
    </subcellularLocation>
</comment>
<dbReference type="GO" id="GO:0016020">
    <property type="term" value="C:membrane"/>
    <property type="evidence" value="ECO:0007669"/>
    <property type="project" value="UniProtKB-SubCell"/>
</dbReference>
<dbReference type="EMBL" id="VXIV02000709">
    <property type="protein sequence ID" value="KAF6036507.1"/>
    <property type="molecule type" value="Genomic_DNA"/>
</dbReference>
<dbReference type="PANTHER" id="PTHR15071:SF29">
    <property type="entry name" value="CATION-DEPENDENT MANNOSE-6-PHOSPHATE RECEPTOR"/>
    <property type="match status" value="1"/>
</dbReference>
<name>A0A7J7KDZ4_BUGNE</name>
<keyword evidence="8" id="KW-1185">Reference proteome</keyword>
<protein>
    <submittedName>
        <fullName evidence="7">Uncharacterized protein</fullName>
    </submittedName>
</protein>
<gene>
    <name evidence="7" type="ORF">EB796_005183</name>
</gene>
<evidence type="ECO:0000313" key="7">
    <source>
        <dbReference type="EMBL" id="KAF6036507.1"/>
    </source>
</evidence>
<evidence type="ECO:0000256" key="4">
    <source>
        <dbReference type="ARBA" id="ARBA00022989"/>
    </source>
</evidence>
<keyword evidence="3" id="KW-0732">Signal</keyword>
<sequence>MKSFTEQLLWYSSFLIVCRFSLADLTVKDILYRKESACIAELSTNAGTKWIYLKDDHTRLKNNPYYNTTPTDESPTYMWRPCVPFDIEFPSSVSQSSNFCHQTYVARNINDRVCHNLGQEGTFAVANGSLELHYINRNNSKEKATVRLTCHKSQSSGYLKCISGCRSYSPVLEYTSKYVCLNDKPNSRIPLYTDHDFSPGSLVLITSAFIFSVYLIVGLIRGTVKGRSGCDRLPNSDFWMELPLLVRDGCRFIFLCRLPRHHYHFLKKKSRNTDIYAPIVYDDRTPVVDI</sequence>
<reference evidence="7" key="1">
    <citation type="submission" date="2020-06" db="EMBL/GenBank/DDBJ databases">
        <title>Draft genome of Bugula neritina, a colonial animal packing powerful symbionts and potential medicines.</title>
        <authorList>
            <person name="Rayko M."/>
        </authorList>
    </citation>
    <scope>NUCLEOTIDE SEQUENCE [LARGE SCALE GENOMIC DNA]</scope>
    <source>
        <strain evidence="7">Kwan_BN1</strain>
    </source>
</reference>
<comment type="caution">
    <text evidence="7">The sequence shown here is derived from an EMBL/GenBank/DDBJ whole genome shotgun (WGS) entry which is preliminary data.</text>
</comment>
<dbReference type="GO" id="GO:0006622">
    <property type="term" value="P:protein targeting to lysosome"/>
    <property type="evidence" value="ECO:0007669"/>
    <property type="project" value="TreeGrafter"/>
</dbReference>
<proteinExistence type="predicted"/>
<feature type="transmembrane region" description="Helical" evidence="6">
    <location>
        <begin position="197"/>
        <end position="217"/>
    </location>
</feature>
<dbReference type="AlphaFoldDB" id="A0A7J7KDZ4"/>
<keyword evidence="5 6" id="KW-0472">Membrane</keyword>
<evidence type="ECO:0000256" key="1">
    <source>
        <dbReference type="ARBA" id="ARBA00004167"/>
    </source>
</evidence>
<dbReference type="Proteomes" id="UP000593567">
    <property type="component" value="Unassembled WGS sequence"/>
</dbReference>
<accession>A0A7J7KDZ4</accession>
<dbReference type="InterPro" id="IPR018939">
    <property type="entry name" value="Autophagy-rel_prot_27"/>
</dbReference>
<dbReference type="PANTHER" id="PTHR15071">
    <property type="entry name" value="MANNOSE-6-PHOSPHATE RECEPTOR FAMILY MEMBER"/>
    <property type="match status" value="1"/>
</dbReference>
<keyword evidence="4 6" id="KW-1133">Transmembrane helix</keyword>